<evidence type="ECO:0000313" key="2">
    <source>
        <dbReference type="Proteomes" id="UP000185003"/>
    </source>
</evidence>
<dbReference type="OrthoDB" id="9799891at2"/>
<proteinExistence type="predicted"/>
<dbReference type="EMBL" id="FSRA01000001">
    <property type="protein sequence ID" value="SIO17248.1"/>
    <property type="molecule type" value="Genomic_DNA"/>
</dbReference>
<dbReference type="RefSeq" id="WP_074240258.1">
    <property type="nucleotide sequence ID" value="NZ_FSRA01000001.1"/>
</dbReference>
<accession>A0A1N6HBP7</accession>
<dbReference type="AlphaFoldDB" id="A0A1N6HBP7"/>
<dbReference type="InterPro" id="IPR011747">
    <property type="entry name" value="CHP02241"/>
</dbReference>
<evidence type="ECO:0000313" key="1">
    <source>
        <dbReference type="EMBL" id="SIO17248.1"/>
    </source>
</evidence>
<name>A0A1N6HBP7_9BACT</name>
<dbReference type="Pfam" id="PF06841">
    <property type="entry name" value="Phage_T4_gp19"/>
    <property type="match status" value="1"/>
</dbReference>
<dbReference type="Proteomes" id="UP000185003">
    <property type="component" value="Unassembled WGS sequence"/>
</dbReference>
<dbReference type="NCBIfam" id="TIGR02241">
    <property type="entry name" value="conserved hypothetical phage tail region protein"/>
    <property type="match status" value="1"/>
</dbReference>
<reference evidence="1 2" key="1">
    <citation type="submission" date="2016-11" db="EMBL/GenBank/DDBJ databases">
        <authorList>
            <person name="Jaros S."/>
            <person name="Januszkiewicz K."/>
            <person name="Wedrychowicz H."/>
        </authorList>
    </citation>
    <scope>NUCLEOTIDE SEQUENCE [LARGE SCALE GENOMIC DNA]</scope>
    <source>
        <strain evidence="1 2">DSM 24787</strain>
    </source>
</reference>
<organism evidence="1 2">
    <name type="scientific">Chitinophaga niabensis</name>
    <dbReference type="NCBI Taxonomy" id="536979"/>
    <lineage>
        <taxon>Bacteria</taxon>
        <taxon>Pseudomonadati</taxon>
        <taxon>Bacteroidota</taxon>
        <taxon>Chitinophagia</taxon>
        <taxon>Chitinophagales</taxon>
        <taxon>Chitinophagaceae</taxon>
        <taxon>Chitinophaga</taxon>
    </lineage>
</organism>
<dbReference type="InterPro" id="IPR010667">
    <property type="entry name" value="Phage_T4_Gp19"/>
</dbReference>
<dbReference type="PANTHER" id="PTHR38009:SF1">
    <property type="entry name" value="CONSERVED HYPOTHETICAL PHAGE TAIL PROTEIN"/>
    <property type="match status" value="1"/>
</dbReference>
<keyword evidence="2" id="KW-1185">Reference proteome</keyword>
<gene>
    <name evidence="1" type="ORF">SAMN04488055_3291</name>
</gene>
<sequence>MAFLNFEYPMVGYHFLVLFEIFPQTPVDVRFREVTGLSVSMLTESVKEGGENRFEHKLPTRSSYSDVTLKRGLFNTALLTEWCRQAIENYDFKPVNVLITLQDENHVPVFGWYLINAFPVKWEVTGLHAEQSQIAVETLTLSYNYFKIISPISLAAGIAGSFSASVSL</sequence>
<dbReference type="GO" id="GO:0005198">
    <property type="term" value="F:structural molecule activity"/>
    <property type="evidence" value="ECO:0007669"/>
    <property type="project" value="InterPro"/>
</dbReference>
<protein>
    <submittedName>
        <fullName evidence="1">Conserved hypothetical phage tail region protein</fullName>
    </submittedName>
</protein>
<dbReference type="PANTHER" id="PTHR38009">
    <property type="entry name" value="CONSERVED HYPOTHETICAL PHAGE TAIL PROTEIN"/>
    <property type="match status" value="1"/>
</dbReference>
<dbReference type="STRING" id="536979.SAMN04488055_3291"/>